<dbReference type="EMBL" id="LAZR01003006">
    <property type="protein sequence ID" value="KKN23080.1"/>
    <property type="molecule type" value="Genomic_DNA"/>
</dbReference>
<proteinExistence type="predicted"/>
<evidence type="ECO:0000313" key="1">
    <source>
        <dbReference type="EMBL" id="KKN23080.1"/>
    </source>
</evidence>
<dbReference type="AlphaFoldDB" id="A0A0F9NUB1"/>
<protein>
    <submittedName>
        <fullName evidence="1">Uncharacterized protein</fullName>
    </submittedName>
</protein>
<feature type="non-terminal residue" evidence="1">
    <location>
        <position position="232"/>
    </location>
</feature>
<name>A0A0F9NUB1_9ZZZZ</name>
<comment type="caution">
    <text evidence="1">The sequence shown here is derived from an EMBL/GenBank/DDBJ whole genome shotgun (WGS) entry which is preliminary data.</text>
</comment>
<sequence length="232" mass="23323">MKKALCVALVAAIAMPAFAQIFHNSTRVTGADNQVFITDNAGLLTGQYSQIAGAAQDAWGYRDGMTDGTYVYFGWGGGVARHNADGSGGILQIGGAAPGGVGTWRALAYDPTGNSGAGSIWTASFGSVLIETDMSGTLLNSFPSVASLYGLSYDDTDGNLWGHDGGGDILKIDSTTGALMPGIGWTAGPWTAIAAQGGLSGFSELGGNLAAIAQGTPDELGVYDTAASQAGG</sequence>
<gene>
    <name evidence="1" type="ORF">LCGC14_0908450</name>
</gene>
<accession>A0A0F9NUB1</accession>
<reference evidence="1" key="1">
    <citation type="journal article" date="2015" name="Nature">
        <title>Complex archaea that bridge the gap between prokaryotes and eukaryotes.</title>
        <authorList>
            <person name="Spang A."/>
            <person name="Saw J.H."/>
            <person name="Jorgensen S.L."/>
            <person name="Zaremba-Niedzwiedzka K."/>
            <person name="Martijn J."/>
            <person name="Lind A.E."/>
            <person name="van Eijk R."/>
            <person name="Schleper C."/>
            <person name="Guy L."/>
            <person name="Ettema T.J."/>
        </authorList>
    </citation>
    <scope>NUCLEOTIDE SEQUENCE</scope>
</reference>
<organism evidence="1">
    <name type="scientific">marine sediment metagenome</name>
    <dbReference type="NCBI Taxonomy" id="412755"/>
    <lineage>
        <taxon>unclassified sequences</taxon>
        <taxon>metagenomes</taxon>
        <taxon>ecological metagenomes</taxon>
    </lineage>
</organism>
<dbReference type="SUPFAM" id="SSF101898">
    <property type="entry name" value="NHL repeat"/>
    <property type="match status" value="1"/>
</dbReference>